<dbReference type="EMBL" id="GGEC01093144">
    <property type="protein sequence ID" value="MBX73628.1"/>
    <property type="molecule type" value="Transcribed_RNA"/>
</dbReference>
<sequence length="39" mass="4456">MKREISSKRTVFPLTQKTIFTGSIFRNAQEVGNKENVSL</sequence>
<accession>A0A2P2R331</accession>
<organism evidence="1">
    <name type="scientific">Rhizophora mucronata</name>
    <name type="common">Asiatic mangrove</name>
    <dbReference type="NCBI Taxonomy" id="61149"/>
    <lineage>
        <taxon>Eukaryota</taxon>
        <taxon>Viridiplantae</taxon>
        <taxon>Streptophyta</taxon>
        <taxon>Embryophyta</taxon>
        <taxon>Tracheophyta</taxon>
        <taxon>Spermatophyta</taxon>
        <taxon>Magnoliopsida</taxon>
        <taxon>eudicotyledons</taxon>
        <taxon>Gunneridae</taxon>
        <taxon>Pentapetalae</taxon>
        <taxon>rosids</taxon>
        <taxon>fabids</taxon>
        <taxon>Malpighiales</taxon>
        <taxon>Rhizophoraceae</taxon>
        <taxon>Rhizophora</taxon>
    </lineage>
</organism>
<name>A0A2P2R331_RHIMU</name>
<protein>
    <submittedName>
        <fullName evidence="1">Uncharacterized protein</fullName>
    </submittedName>
</protein>
<dbReference type="AlphaFoldDB" id="A0A2P2R331"/>
<evidence type="ECO:0000313" key="1">
    <source>
        <dbReference type="EMBL" id="MBX73628.1"/>
    </source>
</evidence>
<proteinExistence type="predicted"/>
<reference evidence="1" key="1">
    <citation type="submission" date="2018-02" db="EMBL/GenBank/DDBJ databases">
        <title>Rhizophora mucronata_Transcriptome.</title>
        <authorList>
            <person name="Meera S.P."/>
            <person name="Sreeshan A."/>
            <person name="Augustine A."/>
        </authorList>
    </citation>
    <scope>NUCLEOTIDE SEQUENCE</scope>
    <source>
        <tissue evidence="1">Leaf</tissue>
    </source>
</reference>